<feature type="domain" description="Mur ligase C-terminal" evidence="14">
    <location>
        <begin position="334"/>
        <end position="458"/>
    </location>
</feature>
<dbReference type="InterPro" id="IPR004101">
    <property type="entry name" value="Mur_ligase_C"/>
</dbReference>
<dbReference type="GO" id="GO:0009252">
    <property type="term" value="P:peptidoglycan biosynthetic process"/>
    <property type="evidence" value="ECO:0007669"/>
    <property type="project" value="UniProtKB-UniRule"/>
</dbReference>
<dbReference type="InterPro" id="IPR036615">
    <property type="entry name" value="Mur_ligase_C_dom_sf"/>
</dbReference>
<feature type="binding site" evidence="11">
    <location>
        <position position="24"/>
    </location>
    <ligand>
        <name>UDP-N-acetyl-alpha-D-muramoyl-L-alanyl-D-glutamate</name>
        <dbReference type="ChEBI" id="CHEBI:83900"/>
    </ligand>
</feature>
<comment type="caution">
    <text evidence="11">Lacks conserved residue(s) required for the propagation of feature annotation.</text>
</comment>
<feature type="short sequence motif" description="Meso-diaminopimelate recognition motif" evidence="11">
    <location>
        <begin position="407"/>
        <end position="410"/>
    </location>
</feature>
<comment type="subcellular location">
    <subcellularLocation>
        <location evidence="11 12">Cytoplasm</location>
    </subcellularLocation>
</comment>
<sequence length="489" mass="53104">MKLTELLAGLADVAAKVEIAGLALDSRQVKPGFAFIALAGSAQHGIAHVEQALDHGAIAVIYDPAAGGQAQANKTGSAVMVAIPDLTQRLGLIGARFYRHPSQSMAVIGVTGTNGKTTCSQFLAQVLPACGVIGTMGWGCWGQLRHTLNTTPDALAIQGMLHELLVSEKKNVVMEVSSHGLEQGRVNGVRIRGALFTNLSRDHLDYHGSMDDYLAAKIKLFARPELEFAVLNMDDPRAERILNRIADAVTVWGFTQQAVELAIDERVYAKNIVEGLDGIRMDVVWREAEVSLHSGIVGLYNVENILAVLTVLLAMDMSLEQAVDRLAGLKPVAGRMENFGGHGRPSVFVDYAHSPDALEKVLAGLKPHCRGRLRVVFGCGGERDRGKRTQMGAVAEKWADDMVLTDDNPRTEPPEQIIANILKGCRGDKKVVHDRKQAIHEVIASAGRQDCVVVAGKGHEHYQEINGIRQPFSDQRVVEQALAEWHEEQ</sequence>
<dbReference type="Pfam" id="PF08245">
    <property type="entry name" value="Mur_ligase_M"/>
    <property type="match status" value="1"/>
</dbReference>
<keyword evidence="8 11" id="KW-0573">Peptidoglycan synthesis</keyword>
<feature type="binding site" evidence="11">
    <location>
        <position position="456"/>
    </location>
    <ligand>
        <name>meso-2,6-diaminopimelate</name>
        <dbReference type="ChEBI" id="CHEBI:57791"/>
    </ligand>
</feature>
<keyword evidence="7 11" id="KW-0133">Cell shape</keyword>
<comment type="function">
    <text evidence="11">Catalyzes the addition of meso-diaminopimelic acid to the nucleotide precursor UDP-N-acetylmuramoyl-L-alanyl-D-glutamate (UMAG) in the biosynthesis of bacterial cell-wall peptidoglycan.</text>
</comment>
<dbReference type="InterPro" id="IPR005761">
    <property type="entry name" value="UDP-N-AcMur-Glu-dNH2Pim_ligase"/>
</dbReference>
<dbReference type="PROSITE" id="PS01011">
    <property type="entry name" value="FOLYLPOLYGLU_SYNT_1"/>
    <property type="match status" value="1"/>
</dbReference>
<dbReference type="EMBL" id="CP157743">
    <property type="protein sequence ID" value="XBS21734.1"/>
    <property type="molecule type" value="Genomic_DNA"/>
</dbReference>
<protein>
    <recommendedName>
        <fullName evidence="11">UDP-N-acetylmuramoyl-L-alanyl-D-glutamate--2,6-diaminopimelate ligase</fullName>
        <ecNumber evidence="11">6.3.2.13</ecNumber>
    </recommendedName>
    <alternativeName>
        <fullName evidence="11">Meso-A2pm-adding enzyme</fullName>
    </alternativeName>
    <alternativeName>
        <fullName evidence="11">Meso-diaminopimelate-adding enzyme</fullName>
    </alternativeName>
    <alternativeName>
        <fullName evidence="11">UDP-MurNAc-L-Ala-D-Glu:meso-diaminopimelate ligase</fullName>
    </alternativeName>
    <alternativeName>
        <fullName evidence="11">UDP-MurNAc-tripeptide synthetase</fullName>
    </alternativeName>
    <alternativeName>
        <fullName evidence="11">UDP-N-acetylmuramyl-tripeptide synthetase</fullName>
    </alternativeName>
</protein>
<evidence type="ECO:0000256" key="2">
    <source>
        <dbReference type="ARBA" id="ARBA00022490"/>
    </source>
</evidence>
<feature type="domain" description="Mur ligase central" evidence="15">
    <location>
        <begin position="110"/>
        <end position="311"/>
    </location>
</feature>
<feature type="binding site" evidence="11">
    <location>
        <position position="460"/>
    </location>
    <ligand>
        <name>meso-2,6-diaminopimelate</name>
        <dbReference type="ChEBI" id="CHEBI:57791"/>
    </ligand>
</feature>
<evidence type="ECO:0000259" key="13">
    <source>
        <dbReference type="Pfam" id="PF01225"/>
    </source>
</evidence>
<evidence type="ECO:0000256" key="7">
    <source>
        <dbReference type="ARBA" id="ARBA00022960"/>
    </source>
</evidence>
<keyword evidence="5 11" id="KW-0547">Nucleotide-binding</keyword>
<feature type="binding site" evidence="11">
    <location>
        <position position="177"/>
    </location>
    <ligand>
        <name>UDP-N-acetyl-alpha-D-muramoyl-L-alanyl-D-glutamate</name>
        <dbReference type="ChEBI" id="CHEBI:83900"/>
    </ligand>
</feature>
<comment type="pathway">
    <text evidence="11 12">Cell wall biogenesis; peptidoglycan biosynthesis.</text>
</comment>
<dbReference type="NCBIfam" id="TIGR01085">
    <property type="entry name" value="murE"/>
    <property type="match status" value="1"/>
</dbReference>
<dbReference type="AlphaFoldDB" id="A0AAU7NXS6"/>
<dbReference type="NCBIfam" id="NF001126">
    <property type="entry name" value="PRK00139.1-4"/>
    <property type="match status" value="1"/>
</dbReference>
<reference evidence="16 17" key="1">
    <citation type="journal article" date="2024" name="Microbiology">
        <title>Methylomarinum rosea sp. nov., a novel halophilic methanotrophic bacterium from the hypersaline Lake Elton.</title>
        <authorList>
            <person name="Suleimanov R.Z."/>
            <person name="Oshkin I.Y."/>
            <person name="Danilova O.V."/>
            <person name="Suzina N.E."/>
            <person name="Dedysh S.N."/>
        </authorList>
    </citation>
    <scope>NUCLEOTIDE SEQUENCE [LARGE SCALE GENOMIC DNA]</scope>
    <source>
        <strain evidence="16 17">Ch1-1</strain>
    </source>
</reference>
<dbReference type="GO" id="GO:0005524">
    <property type="term" value="F:ATP binding"/>
    <property type="evidence" value="ECO:0007669"/>
    <property type="project" value="UniProtKB-UniRule"/>
</dbReference>
<dbReference type="InterPro" id="IPR018109">
    <property type="entry name" value="Folylpolyglutamate_synth_CS"/>
</dbReference>
<keyword evidence="11" id="KW-0460">Magnesium</keyword>
<accession>A0AAU7NXS6</accession>
<feature type="binding site" evidence="11">
    <location>
        <position position="383"/>
    </location>
    <ligand>
        <name>meso-2,6-diaminopimelate</name>
        <dbReference type="ChEBI" id="CHEBI:57791"/>
    </ligand>
</feature>
<dbReference type="GO" id="GO:0005737">
    <property type="term" value="C:cytoplasm"/>
    <property type="evidence" value="ECO:0007669"/>
    <property type="project" value="UniProtKB-SubCell"/>
</dbReference>
<dbReference type="KEGG" id="mech:Q9L42_006315"/>
<keyword evidence="17" id="KW-1185">Reference proteome</keyword>
<evidence type="ECO:0000256" key="12">
    <source>
        <dbReference type="RuleBase" id="RU004135"/>
    </source>
</evidence>
<evidence type="ECO:0000256" key="10">
    <source>
        <dbReference type="ARBA" id="ARBA00023316"/>
    </source>
</evidence>
<dbReference type="EC" id="6.3.2.13" evidence="11"/>
<proteinExistence type="inferred from homology"/>
<keyword evidence="2 11" id="KW-0963">Cytoplasm</keyword>
<evidence type="ECO:0000256" key="4">
    <source>
        <dbReference type="ARBA" id="ARBA00022618"/>
    </source>
</evidence>
<dbReference type="InterPro" id="IPR013221">
    <property type="entry name" value="Mur_ligase_cen"/>
</dbReference>
<dbReference type="PANTHER" id="PTHR23135:SF4">
    <property type="entry name" value="UDP-N-ACETYLMURAMOYL-L-ALANYL-D-GLUTAMATE--2,6-DIAMINOPIMELATE LIGASE MURE HOMOLOG, CHLOROPLASTIC"/>
    <property type="match status" value="1"/>
</dbReference>
<feature type="binding site" evidence="11">
    <location>
        <position position="185"/>
    </location>
    <ligand>
        <name>UDP-N-acetyl-alpha-D-muramoyl-L-alanyl-D-glutamate</name>
        <dbReference type="ChEBI" id="CHEBI:83900"/>
    </ligand>
</feature>
<keyword evidence="10 11" id="KW-0961">Cell wall biogenesis/degradation</keyword>
<dbReference type="SUPFAM" id="SSF63418">
    <property type="entry name" value="MurE/MurF N-terminal domain"/>
    <property type="match status" value="1"/>
</dbReference>
<dbReference type="GO" id="GO:0000287">
    <property type="term" value="F:magnesium ion binding"/>
    <property type="evidence" value="ECO:0007669"/>
    <property type="project" value="UniProtKB-UniRule"/>
</dbReference>
<evidence type="ECO:0000313" key="17">
    <source>
        <dbReference type="Proteomes" id="UP001225378"/>
    </source>
</evidence>
<dbReference type="RefSeq" id="WP_349432335.1">
    <property type="nucleotide sequence ID" value="NZ_CP157743.1"/>
</dbReference>
<dbReference type="Pfam" id="PF02875">
    <property type="entry name" value="Mur_ligase_C"/>
    <property type="match status" value="1"/>
</dbReference>
<feature type="binding site" evidence="11">
    <location>
        <position position="26"/>
    </location>
    <ligand>
        <name>UDP-N-acetyl-alpha-D-muramoyl-L-alanyl-D-glutamate</name>
        <dbReference type="ChEBI" id="CHEBI:83900"/>
    </ligand>
</feature>
<evidence type="ECO:0000256" key="3">
    <source>
        <dbReference type="ARBA" id="ARBA00022598"/>
    </source>
</evidence>
<evidence type="ECO:0000256" key="9">
    <source>
        <dbReference type="ARBA" id="ARBA00023306"/>
    </source>
</evidence>
<feature type="domain" description="Mur ligase N-terminal catalytic" evidence="13">
    <location>
        <begin position="18"/>
        <end position="98"/>
    </location>
</feature>
<dbReference type="SUPFAM" id="SSF53623">
    <property type="entry name" value="MurD-like peptide ligases, catalytic domain"/>
    <property type="match status" value="1"/>
</dbReference>
<feature type="binding site" evidence="11">
    <location>
        <begin position="407"/>
        <end position="410"/>
    </location>
    <ligand>
        <name>meso-2,6-diaminopimelate</name>
        <dbReference type="ChEBI" id="CHEBI:57791"/>
    </ligand>
</feature>
<organism evidence="16 17">
    <name type="scientific">Methylomarinum roseum</name>
    <dbReference type="NCBI Taxonomy" id="3067653"/>
    <lineage>
        <taxon>Bacteria</taxon>
        <taxon>Pseudomonadati</taxon>
        <taxon>Pseudomonadota</taxon>
        <taxon>Gammaproteobacteria</taxon>
        <taxon>Methylococcales</taxon>
        <taxon>Methylococcaceae</taxon>
        <taxon>Methylomarinum</taxon>
    </lineage>
</organism>
<dbReference type="GO" id="GO:0071555">
    <property type="term" value="P:cell wall organization"/>
    <property type="evidence" value="ECO:0007669"/>
    <property type="project" value="UniProtKB-KW"/>
</dbReference>
<dbReference type="InterPro" id="IPR036565">
    <property type="entry name" value="Mur-like_cat_sf"/>
</dbReference>
<keyword evidence="3 11" id="KW-0436">Ligase</keyword>
<feature type="modified residue" description="N6-carboxylysine" evidence="11">
    <location>
        <position position="217"/>
    </location>
</feature>
<feature type="binding site" evidence="11">
    <location>
        <begin position="150"/>
        <end position="151"/>
    </location>
    <ligand>
        <name>UDP-N-acetyl-alpha-D-muramoyl-L-alanyl-D-glutamate</name>
        <dbReference type="ChEBI" id="CHEBI:83900"/>
    </ligand>
</feature>
<feature type="binding site" evidence="11">
    <location>
        <position position="149"/>
    </location>
    <ligand>
        <name>UDP-N-acetyl-alpha-D-muramoyl-L-alanyl-D-glutamate</name>
        <dbReference type="ChEBI" id="CHEBI:83900"/>
    </ligand>
</feature>
<dbReference type="PANTHER" id="PTHR23135">
    <property type="entry name" value="MUR LIGASE FAMILY MEMBER"/>
    <property type="match status" value="1"/>
</dbReference>
<dbReference type="HAMAP" id="MF_00208">
    <property type="entry name" value="MurE"/>
    <property type="match status" value="1"/>
</dbReference>
<feature type="binding site" evidence="11">
    <location>
        <position position="183"/>
    </location>
    <ligand>
        <name>UDP-N-acetyl-alpha-D-muramoyl-L-alanyl-D-glutamate</name>
        <dbReference type="ChEBI" id="CHEBI:83900"/>
    </ligand>
</feature>
<comment type="similarity">
    <text evidence="1 11">Belongs to the MurCDEF family. MurE subfamily.</text>
</comment>
<feature type="binding site" evidence="11">
    <location>
        <begin position="112"/>
        <end position="118"/>
    </location>
    <ligand>
        <name>ATP</name>
        <dbReference type="ChEBI" id="CHEBI:30616"/>
    </ligand>
</feature>
<dbReference type="Gene3D" id="3.40.1390.10">
    <property type="entry name" value="MurE/MurF, N-terminal domain"/>
    <property type="match status" value="1"/>
</dbReference>
<dbReference type="NCBIfam" id="NF001124">
    <property type="entry name" value="PRK00139.1-2"/>
    <property type="match status" value="1"/>
</dbReference>
<dbReference type="GO" id="GO:0051301">
    <property type="term" value="P:cell division"/>
    <property type="evidence" value="ECO:0007669"/>
    <property type="project" value="UniProtKB-KW"/>
</dbReference>
<evidence type="ECO:0000256" key="1">
    <source>
        <dbReference type="ARBA" id="ARBA00005898"/>
    </source>
</evidence>
<evidence type="ECO:0000256" key="8">
    <source>
        <dbReference type="ARBA" id="ARBA00022984"/>
    </source>
</evidence>
<dbReference type="SUPFAM" id="SSF53244">
    <property type="entry name" value="MurD-like peptide ligases, peptide-binding domain"/>
    <property type="match status" value="1"/>
</dbReference>
<dbReference type="GO" id="GO:0004326">
    <property type="term" value="F:tetrahydrofolylpolyglutamate synthase activity"/>
    <property type="evidence" value="ECO:0007669"/>
    <property type="project" value="InterPro"/>
</dbReference>
<comment type="cofactor">
    <cofactor evidence="11">
        <name>Mg(2+)</name>
        <dbReference type="ChEBI" id="CHEBI:18420"/>
    </cofactor>
</comment>
<dbReference type="GO" id="GO:0008765">
    <property type="term" value="F:UDP-N-acetylmuramoylalanyl-D-glutamate-2,6-diaminopimelate ligase activity"/>
    <property type="evidence" value="ECO:0007669"/>
    <property type="project" value="UniProtKB-UniRule"/>
</dbReference>
<name>A0AAU7NXS6_9GAMM</name>
<gene>
    <name evidence="11" type="primary">murE</name>
    <name evidence="16" type="ORF">Q9L42_006315</name>
</gene>
<evidence type="ECO:0000256" key="5">
    <source>
        <dbReference type="ARBA" id="ARBA00022741"/>
    </source>
</evidence>
<comment type="PTM">
    <text evidence="11">Carboxylation is probably crucial for Mg(2+) binding and, consequently, for the gamma-phosphate positioning of ATP.</text>
</comment>
<evidence type="ECO:0000313" key="16">
    <source>
        <dbReference type="EMBL" id="XBS21734.1"/>
    </source>
</evidence>
<dbReference type="Proteomes" id="UP001225378">
    <property type="component" value="Chromosome"/>
</dbReference>
<dbReference type="GO" id="GO:0008360">
    <property type="term" value="P:regulation of cell shape"/>
    <property type="evidence" value="ECO:0007669"/>
    <property type="project" value="UniProtKB-KW"/>
</dbReference>
<evidence type="ECO:0000256" key="11">
    <source>
        <dbReference type="HAMAP-Rule" id="MF_00208"/>
    </source>
</evidence>
<evidence type="ECO:0000259" key="15">
    <source>
        <dbReference type="Pfam" id="PF08245"/>
    </source>
</evidence>
<dbReference type="Gene3D" id="3.40.1190.10">
    <property type="entry name" value="Mur-like, catalytic domain"/>
    <property type="match status" value="1"/>
</dbReference>
<dbReference type="InterPro" id="IPR000713">
    <property type="entry name" value="Mur_ligase_N"/>
</dbReference>
<evidence type="ECO:0000256" key="6">
    <source>
        <dbReference type="ARBA" id="ARBA00022840"/>
    </source>
</evidence>
<evidence type="ECO:0000259" key="14">
    <source>
        <dbReference type="Pfam" id="PF02875"/>
    </source>
</evidence>
<keyword evidence="9 11" id="KW-0131">Cell cycle</keyword>
<keyword evidence="6 11" id="KW-0067">ATP-binding</keyword>
<dbReference type="InterPro" id="IPR035911">
    <property type="entry name" value="MurE/MurF_N"/>
</dbReference>
<keyword evidence="4 11" id="KW-0132">Cell division</keyword>
<dbReference type="Pfam" id="PF01225">
    <property type="entry name" value="Mur_ligase"/>
    <property type="match status" value="1"/>
</dbReference>
<comment type="catalytic activity">
    <reaction evidence="11">
        <text>UDP-N-acetyl-alpha-D-muramoyl-L-alanyl-D-glutamate + meso-2,6-diaminopimelate + ATP = UDP-N-acetyl-alpha-D-muramoyl-L-alanyl-gamma-D-glutamyl-meso-2,6-diaminopimelate + ADP + phosphate + H(+)</text>
        <dbReference type="Rhea" id="RHEA:23676"/>
        <dbReference type="ChEBI" id="CHEBI:15378"/>
        <dbReference type="ChEBI" id="CHEBI:30616"/>
        <dbReference type="ChEBI" id="CHEBI:43474"/>
        <dbReference type="ChEBI" id="CHEBI:57791"/>
        <dbReference type="ChEBI" id="CHEBI:83900"/>
        <dbReference type="ChEBI" id="CHEBI:83905"/>
        <dbReference type="ChEBI" id="CHEBI:456216"/>
        <dbReference type="EC" id="6.3.2.13"/>
    </reaction>
</comment>
<dbReference type="Gene3D" id="3.90.190.20">
    <property type="entry name" value="Mur ligase, C-terminal domain"/>
    <property type="match status" value="1"/>
</dbReference>